<keyword evidence="4 6" id="KW-0472">Membrane</keyword>
<name>A0A7C8IIV7_9PEZI</name>
<dbReference type="GO" id="GO:0016020">
    <property type="term" value="C:membrane"/>
    <property type="evidence" value="ECO:0007669"/>
    <property type="project" value="UniProtKB-SubCell"/>
</dbReference>
<feature type="transmembrane region" description="Helical" evidence="6">
    <location>
        <begin position="146"/>
        <end position="168"/>
    </location>
</feature>
<keyword evidence="3 6" id="KW-1133">Transmembrane helix</keyword>
<proteinExistence type="inferred from homology"/>
<feature type="transmembrane region" description="Helical" evidence="6">
    <location>
        <begin position="111"/>
        <end position="134"/>
    </location>
</feature>
<feature type="transmembrane region" description="Helical" evidence="6">
    <location>
        <begin position="188"/>
        <end position="210"/>
    </location>
</feature>
<comment type="similarity">
    <text evidence="5">Belongs to the SAT4 family.</text>
</comment>
<dbReference type="Proteomes" id="UP000481858">
    <property type="component" value="Unassembled WGS sequence"/>
</dbReference>
<sequence length="388" mass="42012">MDLSPRLITGGNSTNDAAKIETNLVPLSPGGINLIIEAVFLGVLAGLWTAMRFYCRRIKRVPLAIEDYIHFAALVFYYGQIVTSFVSVLAGGAGHHLWELQSWHIVRFSKAIFAVQVLYALAVGLVKISITVMLMRIFVTRPVRIAGTAILVLSVVWIILTILVGLLLCRPIEKNWNPDAKGTCGNQYAGFGAVAGLDILNELALVILPIPSVWALQLSRRYKVALAGVFGAGVVTLVVASLRIPILLETNFADLTHDTRSQMIALAEPAVAIIISCSPLLKPLFDKVFSGILGTAYGDSSVQSHEFSHKPISGHERSRVVTGTHGYSKFGDSDELLELGNVEVGVANQGLETSITRGTSNRNGETRGAGITIMRETVITRDPRERGE</sequence>
<feature type="transmembrane region" description="Helical" evidence="6">
    <location>
        <begin position="31"/>
        <end position="50"/>
    </location>
</feature>
<accession>A0A7C8IIV7</accession>
<comment type="subcellular location">
    <subcellularLocation>
        <location evidence="1">Membrane</location>
        <topology evidence="1">Multi-pass membrane protein</topology>
    </subcellularLocation>
</comment>
<dbReference type="Pfam" id="PF20684">
    <property type="entry name" value="Fung_rhodopsin"/>
    <property type="match status" value="1"/>
</dbReference>
<dbReference type="OrthoDB" id="5421689at2759"/>
<protein>
    <recommendedName>
        <fullName evidence="7">Rhodopsin domain-containing protein</fullName>
    </recommendedName>
</protein>
<keyword evidence="2 6" id="KW-0812">Transmembrane</keyword>
<feature type="domain" description="Rhodopsin" evidence="7">
    <location>
        <begin position="51"/>
        <end position="286"/>
    </location>
</feature>
<dbReference type="InterPro" id="IPR049326">
    <property type="entry name" value="Rhodopsin_dom_fungi"/>
</dbReference>
<dbReference type="PANTHER" id="PTHR33048:SF57">
    <property type="entry name" value="INTEGRAL MEMBRANE PROTEIN-RELATED"/>
    <property type="match status" value="1"/>
</dbReference>
<comment type="caution">
    <text evidence="8">The sequence shown here is derived from an EMBL/GenBank/DDBJ whole genome shotgun (WGS) entry which is preliminary data.</text>
</comment>
<evidence type="ECO:0000313" key="8">
    <source>
        <dbReference type="EMBL" id="KAF2964681.1"/>
    </source>
</evidence>
<evidence type="ECO:0000256" key="2">
    <source>
        <dbReference type="ARBA" id="ARBA00022692"/>
    </source>
</evidence>
<keyword evidence="9" id="KW-1185">Reference proteome</keyword>
<dbReference type="InParanoid" id="A0A7C8IIV7"/>
<evidence type="ECO:0000256" key="1">
    <source>
        <dbReference type="ARBA" id="ARBA00004141"/>
    </source>
</evidence>
<organism evidence="8 9">
    <name type="scientific">Xylaria multiplex</name>
    <dbReference type="NCBI Taxonomy" id="323545"/>
    <lineage>
        <taxon>Eukaryota</taxon>
        <taxon>Fungi</taxon>
        <taxon>Dikarya</taxon>
        <taxon>Ascomycota</taxon>
        <taxon>Pezizomycotina</taxon>
        <taxon>Sordariomycetes</taxon>
        <taxon>Xylariomycetidae</taxon>
        <taxon>Xylariales</taxon>
        <taxon>Xylariaceae</taxon>
        <taxon>Xylaria</taxon>
    </lineage>
</organism>
<gene>
    <name evidence="8" type="ORF">GQX73_g8906</name>
</gene>
<evidence type="ECO:0000256" key="4">
    <source>
        <dbReference type="ARBA" id="ARBA00023136"/>
    </source>
</evidence>
<evidence type="ECO:0000256" key="3">
    <source>
        <dbReference type="ARBA" id="ARBA00022989"/>
    </source>
</evidence>
<evidence type="ECO:0000313" key="9">
    <source>
        <dbReference type="Proteomes" id="UP000481858"/>
    </source>
</evidence>
<evidence type="ECO:0000256" key="6">
    <source>
        <dbReference type="SAM" id="Phobius"/>
    </source>
</evidence>
<feature type="transmembrane region" description="Helical" evidence="6">
    <location>
        <begin position="71"/>
        <end position="91"/>
    </location>
</feature>
<reference evidence="8 9" key="1">
    <citation type="submission" date="2019-12" db="EMBL/GenBank/DDBJ databases">
        <title>Draft genome sequence of the ascomycete Xylaria multiplex DSM 110363.</title>
        <authorList>
            <person name="Buettner E."/>
            <person name="Kellner H."/>
        </authorList>
    </citation>
    <scope>NUCLEOTIDE SEQUENCE [LARGE SCALE GENOMIC DNA]</scope>
    <source>
        <strain evidence="8 9">DSM 110363</strain>
    </source>
</reference>
<dbReference type="EMBL" id="WUBL01000141">
    <property type="protein sequence ID" value="KAF2964681.1"/>
    <property type="molecule type" value="Genomic_DNA"/>
</dbReference>
<evidence type="ECO:0000259" key="7">
    <source>
        <dbReference type="Pfam" id="PF20684"/>
    </source>
</evidence>
<evidence type="ECO:0000256" key="5">
    <source>
        <dbReference type="ARBA" id="ARBA00038359"/>
    </source>
</evidence>
<dbReference type="PANTHER" id="PTHR33048">
    <property type="entry name" value="PTH11-LIKE INTEGRAL MEMBRANE PROTEIN (AFU_ORTHOLOGUE AFUA_5G11245)"/>
    <property type="match status" value="1"/>
</dbReference>
<feature type="transmembrane region" description="Helical" evidence="6">
    <location>
        <begin position="222"/>
        <end position="242"/>
    </location>
</feature>
<dbReference type="AlphaFoldDB" id="A0A7C8IIV7"/>
<dbReference type="InterPro" id="IPR052337">
    <property type="entry name" value="SAT4-like"/>
</dbReference>